<dbReference type="CDD" id="cd02020">
    <property type="entry name" value="CMPK"/>
    <property type="match status" value="1"/>
</dbReference>
<keyword evidence="11" id="KW-1185">Reference proteome</keyword>
<evidence type="ECO:0000313" key="10">
    <source>
        <dbReference type="EMBL" id="MCD2491167.1"/>
    </source>
</evidence>
<dbReference type="GO" id="GO:0006220">
    <property type="term" value="P:pyrimidine nucleotide metabolic process"/>
    <property type="evidence" value="ECO:0007669"/>
    <property type="project" value="UniProtKB-UniRule"/>
</dbReference>
<organism evidence="10 11">
    <name type="scientific">Lientehia hominis</name>
    <dbReference type="NCBI Taxonomy" id="2897778"/>
    <lineage>
        <taxon>Bacteria</taxon>
        <taxon>Bacillati</taxon>
        <taxon>Bacillota</taxon>
        <taxon>Clostridia</taxon>
        <taxon>Lachnospirales</taxon>
        <taxon>Lachnospiraceae</taxon>
        <taxon>Lientehia</taxon>
    </lineage>
</organism>
<dbReference type="AlphaFoldDB" id="A0AAP2RFQ5"/>
<gene>
    <name evidence="8 10" type="primary">cmk</name>
    <name evidence="10" type="ORF">LQE92_00820</name>
</gene>
<proteinExistence type="inferred from homology"/>
<evidence type="ECO:0000256" key="8">
    <source>
        <dbReference type="HAMAP-Rule" id="MF_00238"/>
    </source>
</evidence>
<feature type="binding site" evidence="8">
    <location>
        <begin position="9"/>
        <end position="17"/>
    </location>
    <ligand>
        <name>ATP</name>
        <dbReference type="ChEBI" id="CHEBI:30616"/>
    </ligand>
</feature>
<comment type="catalytic activity">
    <reaction evidence="6 8">
        <text>dCMP + ATP = dCDP + ADP</text>
        <dbReference type="Rhea" id="RHEA:25094"/>
        <dbReference type="ChEBI" id="CHEBI:30616"/>
        <dbReference type="ChEBI" id="CHEBI:57566"/>
        <dbReference type="ChEBI" id="CHEBI:58593"/>
        <dbReference type="ChEBI" id="CHEBI:456216"/>
        <dbReference type="EC" id="2.7.4.25"/>
    </reaction>
</comment>
<evidence type="ECO:0000259" key="9">
    <source>
        <dbReference type="Pfam" id="PF02224"/>
    </source>
</evidence>
<comment type="caution">
    <text evidence="10">The sequence shown here is derived from an EMBL/GenBank/DDBJ whole genome shotgun (WGS) entry which is preliminary data.</text>
</comment>
<dbReference type="GO" id="GO:0005524">
    <property type="term" value="F:ATP binding"/>
    <property type="evidence" value="ECO:0007669"/>
    <property type="project" value="UniProtKB-UniRule"/>
</dbReference>
<dbReference type="NCBIfam" id="TIGR00017">
    <property type="entry name" value="cmk"/>
    <property type="match status" value="1"/>
</dbReference>
<keyword evidence="3 8" id="KW-0547">Nucleotide-binding</keyword>
<comment type="catalytic activity">
    <reaction evidence="7 8">
        <text>CMP + ATP = CDP + ADP</text>
        <dbReference type="Rhea" id="RHEA:11600"/>
        <dbReference type="ChEBI" id="CHEBI:30616"/>
        <dbReference type="ChEBI" id="CHEBI:58069"/>
        <dbReference type="ChEBI" id="CHEBI:60377"/>
        <dbReference type="ChEBI" id="CHEBI:456216"/>
        <dbReference type="EC" id="2.7.4.25"/>
    </reaction>
</comment>
<dbReference type="InterPro" id="IPR003136">
    <property type="entry name" value="Cytidylate_kin"/>
</dbReference>
<dbReference type="SUPFAM" id="SSF52540">
    <property type="entry name" value="P-loop containing nucleoside triphosphate hydrolases"/>
    <property type="match status" value="1"/>
</dbReference>
<evidence type="ECO:0000256" key="1">
    <source>
        <dbReference type="ARBA" id="ARBA00009427"/>
    </source>
</evidence>
<evidence type="ECO:0000256" key="4">
    <source>
        <dbReference type="ARBA" id="ARBA00022777"/>
    </source>
</evidence>
<evidence type="ECO:0000256" key="6">
    <source>
        <dbReference type="ARBA" id="ARBA00047615"/>
    </source>
</evidence>
<reference evidence="10 11" key="1">
    <citation type="submission" date="2021-11" db="EMBL/GenBank/DDBJ databases">
        <title>Lacrimispora sp. nov. NSJ-141 isolated from human feces.</title>
        <authorList>
            <person name="Abdugheni R."/>
        </authorList>
    </citation>
    <scope>NUCLEOTIDE SEQUENCE [LARGE SCALE GENOMIC DNA]</scope>
    <source>
        <strain evidence="10 11">NSJ-141</strain>
    </source>
</reference>
<evidence type="ECO:0000313" key="11">
    <source>
        <dbReference type="Proteomes" id="UP001299265"/>
    </source>
</evidence>
<dbReference type="InterPro" id="IPR011994">
    <property type="entry name" value="Cytidylate_kinase_dom"/>
</dbReference>
<dbReference type="Gene3D" id="3.40.50.300">
    <property type="entry name" value="P-loop containing nucleotide triphosphate hydrolases"/>
    <property type="match status" value="1"/>
</dbReference>
<comment type="subcellular location">
    <subcellularLocation>
        <location evidence="8">Cytoplasm</location>
    </subcellularLocation>
</comment>
<dbReference type="GO" id="GO:0015949">
    <property type="term" value="P:nucleobase-containing small molecule interconversion"/>
    <property type="evidence" value="ECO:0007669"/>
    <property type="project" value="TreeGrafter"/>
</dbReference>
<keyword evidence="8" id="KW-0963">Cytoplasm</keyword>
<keyword evidence="2 8" id="KW-0808">Transferase</keyword>
<accession>A0AAP2RFQ5</accession>
<feature type="domain" description="Cytidylate kinase" evidence="9">
    <location>
        <begin position="5"/>
        <end position="218"/>
    </location>
</feature>
<sequence>MSINIAIDGPAGAGKSTIAKLVAKKLGFVYVDTGAMYRAMGIYFMKKGISPDDEASIGKACGDVDISIVYEDGVQQVFLNRENVTGLLRTEDAGKMASAVSGYLSVREKLVELQQKLAASENVVMDGRDIGTVVLPKADLKVYLTASVETRAKRRFLELTEKGIPCNIKEIEKDIEERDYRDMHRENSPLRRAEDAVYLDSSDMDINQVAEEILEKLKSKEG</sequence>
<dbReference type="EMBL" id="JAJNOR010000001">
    <property type="protein sequence ID" value="MCD2491167.1"/>
    <property type="molecule type" value="Genomic_DNA"/>
</dbReference>
<protein>
    <recommendedName>
        <fullName evidence="8">Cytidylate kinase</fullName>
        <shortName evidence="8">CK</shortName>
        <ecNumber evidence="8">2.7.4.25</ecNumber>
    </recommendedName>
    <alternativeName>
        <fullName evidence="8">Cytidine monophosphate kinase</fullName>
        <shortName evidence="8">CMP kinase</shortName>
    </alternativeName>
</protein>
<dbReference type="Proteomes" id="UP001299265">
    <property type="component" value="Unassembled WGS sequence"/>
</dbReference>
<comment type="similarity">
    <text evidence="1 8">Belongs to the cytidylate kinase family. Type 1 subfamily.</text>
</comment>
<keyword evidence="4 8" id="KW-0418">Kinase</keyword>
<dbReference type="GO" id="GO:0005829">
    <property type="term" value="C:cytosol"/>
    <property type="evidence" value="ECO:0007669"/>
    <property type="project" value="TreeGrafter"/>
</dbReference>
<evidence type="ECO:0000256" key="3">
    <source>
        <dbReference type="ARBA" id="ARBA00022741"/>
    </source>
</evidence>
<evidence type="ECO:0000256" key="2">
    <source>
        <dbReference type="ARBA" id="ARBA00022679"/>
    </source>
</evidence>
<keyword evidence="5 8" id="KW-0067">ATP-binding</keyword>
<dbReference type="InterPro" id="IPR027417">
    <property type="entry name" value="P-loop_NTPase"/>
</dbReference>
<dbReference type="RefSeq" id="WP_231061120.1">
    <property type="nucleotide sequence ID" value="NZ_JAJNOR010000001.1"/>
</dbReference>
<dbReference type="EC" id="2.7.4.25" evidence="8"/>
<evidence type="ECO:0000256" key="5">
    <source>
        <dbReference type="ARBA" id="ARBA00022840"/>
    </source>
</evidence>
<evidence type="ECO:0000256" key="7">
    <source>
        <dbReference type="ARBA" id="ARBA00048478"/>
    </source>
</evidence>
<dbReference type="GO" id="GO:0036431">
    <property type="term" value="F:dCMP kinase activity"/>
    <property type="evidence" value="ECO:0007669"/>
    <property type="project" value="InterPro"/>
</dbReference>
<dbReference type="Pfam" id="PF02224">
    <property type="entry name" value="Cytidylate_kin"/>
    <property type="match status" value="1"/>
</dbReference>
<dbReference type="PANTHER" id="PTHR21299:SF2">
    <property type="entry name" value="CYTIDYLATE KINASE"/>
    <property type="match status" value="1"/>
</dbReference>
<dbReference type="HAMAP" id="MF_00238">
    <property type="entry name" value="Cytidyl_kinase_type1"/>
    <property type="match status" value="1"/>
</dbReference>
<name>A0AAP2RFQ5_9FIRM</name>
<dbReference type="PANTHER" id="PTHR21299">
    <property type="entry name" value="CYTIDYLATE KINASE/PANTOATE-BETA-ALANINE LIGASE"/>
    <property type="match status" value="1"/>
</dbReference>